<dbReference type="EMBL" id="JANPWB010000011">
    <property type="protein sequence ID" value="KAJ1126251.1"/>
    <property type="molecule type" value="Genomic_DNA"/>
</dbReference>
<gene>
    <name evidence="2" type="ORF">NDU88_004659</name>
</gene>
<dbReference type="Proteomes" id="UP001066276">
    <property type="component" value="Chromosome 7"/>
</dbReference>
<keyword evidence="3" id="KW-1185">Reference proteome</keyword>
<organism evidence="2 3">
    <name type="scientific">Pleurodeles waltl</name>
    <name type="common">Iberian ribbed newt</name>
    <dbReference type="NCBI Taxonomy" id="8319"/>
    <lineage>
        <taxon>Eukaryota</taxon>
        <taxon>Metazoa</taxon>
        <taxon>Chordata</taxon>
        <taxon>Craniata</taxon>
        <taxon>Vertebrata</taxon>
        <taxon>Euteleostomi</taxon>
        <taxon>Amphibia</taxon>
        <taxon>Batrachia</taxon>
        <taxon>Caudata</taxon>
        <taxon>Salamandroidea</taxon>
        <taxon>Salamandridae</taxon>
        <taxon>Pleurodelinae</taxon>
        <taxon>Pleurodeles</taxon>
    </lineage>
</organism>
<name>A0AAV7PFU8_PLEWA</name>
<evidence type="ECO:0000256" key="1">
    <source>
        <dbReference type="SAM" id="MobiDB-lite"/>
    </source>
</evidence>
<proteinExistence type="predicted"/>
<evidence type="ECO:0000313" key="3">
    <source>
        <dbReference type="Proteomes" id="UP001066276"/>
    </source>
</evidence>
<reference evidence="2" key="1">
    <citation type="journal article" date="2022" name="bioRxiv">
        <title>Sequencing and chromosome-scale assembly of the giantPleurodeles waltlgenome.</title>
        <authorList>
            <person name="Brown T."/>
            <person name="Elewa A."/>
            <person name="Iarovenko S."/>
            <person name="Subramanian E."/>
            <person name="Araus A.J."/>
            <person name="Petzold A."/>
            <person name="Susuki M."/>
            <person name="Suzuki K.-i.T."/>
            <person name="Hayashi T."/>
            <person name="Toyoda A."/>
            <person name="Oliveira C."/>
            <person name="Osipova E."/>
            <person name="Leigh N.D."/>
            <person name="Simon A."/>
            <person name="Yun M.H."/>
        </authorList>
    </citation>
    <scope>NUCLEOTIDE SEQUENCE</scope>
    <source>
        <strain evidence="2">20211129_DDA</strain>
        <tissue evidence="2">Liver</tissue>
    </source>
</reference>
<evidence type="ECO:0000313" key="2">
    <source>
        <dbReference type="EMBL" id="KAJ1126251.1"/>
    </source>
</evidence>
<dbReference type="AlphaFoldDB" id="A0AAV7PFU8"/>
<sequence>MGTDGARLIPSLRRGQYKSEVKACHLRAIRCPGEGGGLGDGPGSGQAPAITAKCPDPTVGHGRGCGPSPCLEPGPCVRQWADPGRGKTAKNCRETPRGSPWGSDAGARKLPPGEETKGAGQRPVLRGAEEPSGDREAPGGLNPTVLQSATETGSREVRRVVRGRSRAL</sequence>
<feature type="region of interest" description="Disordered" evidence="1">
    <location>
        <begin position="81"/>
        <end position="168"/>
    </location>
</feature>
<accession>A0AAV7PFU8</accession>
<feature type="compositionally biased region" description="Basic and acidic residues" evidence="1">
    <location>
        <begin position="127"/>
        <end position="137"/>
    </location>
</feature>
<protein>
    <submittedName>
        <fullName evidence="2">Uncharacterized protein</fullName>
    </submittedName>
</protein>
<comment type="caution">
    <text evidence="2">The sequence shown here is derived from an EMBL/GenBank/DDBJ whole genome shotgun (WGS) entry which is preliminary data.</text>
</comment>